<evidence type="ECO:0000313" key="3">
    <source>
        <dbReference type="EMBL" id="CAG5068640.1"/>
    </source>
</evidence>
<dbReference type="InterPro" id="IPR036641">
    <property type="entry name" value="HPT_dom_sf"/>
</dbReference>
<feature type="domain" description="HPt" evidence="2">
    <location>
        <begin position="23"/>
        <end position="117"/>
    </location>
</feature>
<reference evidence="3 4" key="1">
    <citation type="submission" date="2021-04" db="EMBL/GenBank/DDBJ databases">
        <authorList>
            <person name="Rodrigo-Torres L."/>
            <person name="Arahal R. D."/>
            <person name="Lucena T."/>
        </authorList>
    </citation>
    <scope>NUCLEOTIDE SEQUENCE [LARGE SCALE GENOMIC DNA]</scope>
    <source>
        <strain evidence="3 4">CECT 9623</strain>
    </source>
</reference>
<name>A0ABN7R398_9BACT</name>
<evidence type="ECO:0000259" key="2">
    <source>
        <dbReference type="PROSITE" id="PS50894"/>
    </source>
</evidence>
<keyword evidence="1" id="KW-0597">Phosphoprotein</keyword>
<dbReference type="RefSeq" id="WP_215232776.1">
    <property type="nucleotide sequence ID" value="NZ_CAJRAU010000002.1"/>
</dbReference>
<sequence length="117" mass="13277">MNNSAEGDSLIDIAYLNEITGGDEELRTELIEMFETETVDQLGNIKAYYTSSNLEQLKQAIHKYRSSLFSVGLLKTASKYKEIETTLKRNEPVENLNTKLGDLEQESLVALQFLKEI</sequence>
<proteinExistence type="predicted"/>
<dbReference type="InterPro" id="IPR008207">
    <property type="entry name" value="Sig_transdc_His_kin_Hpt_dom"/>
</dbReference>
<keyword evidence="4" id="KW-1185">Reference proteome</keyword>
<dbReference type="EMBL" id="CAJRAU010000002">
    <property type="protein sequence ID" value="CAG5068640.1"/>
    <property type="molecule type" value="Genomic_DNA"/>
</dbReference>
<organism evidence="3 4">
    <name type="scientific">Dyadobacter linearis</name>
    <dbReference type="NCBI Taxonomy" id="2823330"/>
    <lineage>
        <taxon>Bacteria</taxon>
        <taxon>Pseudomonadati</taxon>
        <taxon>Bacteroidota</taxon>
        <taxon>Cytophagia</taxon>
        <taxon>Cytophagales</taxon>
        <taxon>Spirosomataceae</taxon>
        <taxon>Dyadobacter</taxon>
    </lineage>
</organism>
<protein>
    <recommendedName>
        <fullName evidence="2">HPt domain-containing protein</fullName>
    </recommendedName>
</protein>
<evidence type="ECO:0000313" key="4">
    <source>
        <dbReference type="Proteomes" id="UP000679725"/>
    </source>
</evidence>
<dbReference type="SUPFAM" id="SSF47226">
    <property type="entry name" value="Histidine-containing phosphotransfer domain, HPT domain"/>
    <property type="match status" value="1"/>
</dbReference>
<dbReference type="PROSITE" id="PS50894">
    <property type="entry name" value="HPT"/>
    <property type="match status" value="1"/>
</dbReference>
<dbReference type="Pfam" id="PF01627">
    <property type="entry name" value="Hpt"/>
    <property type="match status" value="1"/>
</dbReference>
<feature type="modified residue" description="Phosphohistidine" evidence="1">
    <location>
        <position position="62"/>
    </location>
</feature>
<comment type="caution">
    <text evidence="3">The sequence shown here is derived from an EMBL/GenBank/DDBJ whole genome shotgun (WGS) entry which is preliminary data.</text>
</comment>
<dbReference type="Gene3D" id="1.20.120.160">
    <property type="entry name" value="HPT domain"/>
    <property type="match status" value="1"/>
</dbReference>
<dbReference type="Proteomes" id="UP000679725">
    <property type="component" value="Unassembled WGS sequence"/>
</dbReference>
<accession>A0ABN7R398</accession>
<gene>
    <name evidence="3" type="ORF">DYBT9623_01372</name>
</gene>
<evidence type="ECO:0000256" key="1">
    <source>
        <dbReference type="PROSITE-ProRule" id="PRU00110"/>
    </source>
</evidence>